<keyword evidence="1" id="KW-1133">Transmembrane helix</keyword>
<keyword evidence="1" id="KW-0472">Membrane</keyword>
<name>A0ABW3R2M9_9PSEU</name>
<comment type="caution">
    <text evidence="2">The sequence shown here is derived from an EMBL/GenBank/DDBJ whole genome shotgun (WGS) entry which is preliminary data.</text>
</comment>
<gene>
    <name evidence="2" type="ORF">ACFQ3T_28870</name>
</gene>
<dbReference type="SUPFAM" id="SSF141571">
    <property type="entry name" value="Pentapeptide repeat-like"/>
    <property type="match status" value="1"/>
</dbReference>
<protein>
    <submittedName>
        <fullName evidence="2">Pentapeptide repeat-containing protein</fullName>
    </submittedName>
</protein>
<accession>A0ABW3R2M9</accession>
<dbReference type="InterPro" id="IPR051082">
    <property type="entry name" value="Pentapeptide-BTB/POZ_domain"/>
</dbReference>
<dbReference type="EMBL" id="JBHTLK010000214">
    <property type="protein sequence ID" value="MFD1151161.1"/>
    <property type="molecule type" value="Genomic_DNA"/>
</dbReference>
<feature type="transmembrane region" description="Helical" evidence="1">
    <location>
        <begin position="21"/>
        <end position="44"/>
    </location>
</feature>
<dbReference type="PANTHER" id="PTHR14136">
    <property type="entry name" value="BTB_POZ DOMAIN-CONTAINING PROTEIN KCTD9"/>
    <property type="match status" value="1"/>
</dbReference>
<evidence type="ECO:0000256" key="1">
    <source>
        <dbReference type="SAM" id="Phobius"/>
    </source>
</evidence>
<keyword evidence="1" id="KW-0812">Transmembrane</keyword>
<evidence type="ECO:0000313" key="3">
    <source>
        <dbReference type="Proteomes" id="UP001597168"/>
    </source>
</evidence>
<evidence type="ECO:0000313" key="2">
    <source>
        <dbReference type="EMBL" id="MFD1151161.1"/>
    </source>
</evidence>
<dbReference type="RefSeq" id="WP_380727919.1">
    <property type="nucleotide sequence ID" value="NZ_JBHTLK010000214.1"/>
</dbReference>
<keyword evidence="3" id="KW-1185">Reference proteome</keyword>
<dbReference type="Gene3D" id="2.160.20.80">
    <property type="entry name" value="E3 ubiquitin-protein ligase SopA"/>
    <property type="match status" value="2"/>
</dbReference>
<dbReference type="PANTHER" id="PTHR14136:SF17">
    <property type="entry name" value="BTB_POZ DOMAIN-CONTAINING PROTEIN KCTD9"/>
    <property type="match status" value="1"/>
</dbReference>
<sequence>MVRPAGLRRPAGRRERRSRPGWAWNWTAIAAVVAAVASAAGVYFTGRSLEATRAQNAVAEQGQLTDRFTKAVDQLDRAGAEHLQARLGAVYALERLARDSPRDHPTVVEVLSAFVRSTAPYRPPIADGGMPGECPDQRPAVDVQAALTVLGRRNADHDQVTRVDLTNTCLGQVNLVKANFARANLVGADVSFADLTGANLAGADVKYAKALNATFVGTNLVGANLGGAHFVGAVLDRADLTDAIVGTVDYIGADFSGVGLTNANLTNAKLYMVDLTSADLRDSNLSGANLAYADLTRAALTDARHDHNTIVTDVVVDETTQGVWWR</sequence>
<proteinExistence type="predicted"/>
<reference evidence="3" key="1">
    <citation type="journal article" date="2019" name="Int. J. Syst. Evol. Microbiol.">
        <title>The Global Catalogue of Microorganisms (GCM) 10K type strain sequencing project: providing services to taxonomists for standard genome sequencing and annotation.</title>
        <authorList>
            <consortium name="The Broad Institute Genomics Platform"/>
            <consortium name="The Broad Institute Genome Sequencing Center for Infectious Disease"/>
            <person name="Wu L."/>
            <person name="Ma J."/>
        </authorList>
    </citation>
    <scope>NUCLEOTIDE SEQUENCE [LARGE SCALE GENOMIC DNA]</scope>
    <source>
        <strain evidence="3">CCUG 60214</strain>
    </source>
</reference>
<organism evidence="2 3">
    <name type="scientific">Saccharothrix hoggarensis</name>
    <dbReference type="NCBI Taxonomy" id="913853"/>
    <lineage>
        <taxon>Bacteria</taxon>
        <taxon>Bacillati</taxon>
        <taxon>Actinomycetota</taxon>
        <taxon>Actinomycetes</taxon>
        <taxon>Pseudonocardiales</taxon>
        <taxon>Pseudonocardiaceae</taxon>
        <taxon>Saccharothrix</taxon>
    </lineage>
</organism>
<dbReference type="Pfam" id="PF00805">
    <property type="entry name" value="Pentapeptide"/>
    <property type="match status" value="3"/>
</dbReference>
<dbReference type="InterPro" id="IPR001646">
    <property type="entry name" value="5peptide_repeat"/>
</dbReference>
<dbReference type="Proteomes" id="UP001597168">
    <property type="component" value="Unassembled WGS sequence"/>
</dbReference>